<dbReference type="SUPFAM" id="SSF48498">
    <property type="entry name" value="Tetracyclin repressor-like, C-terminal domain"/>
    <property type="match status" value="1"/>
</dbReference>
<dbReference type="Pfam" id="PF00440">
    <property type="entry name" value="TetR_N"/>
    <property type="match status" value="1"/>
</dbReference>
<keyword evidence="3" id="KW-0472">Membrane</keyword>
<comment type="caution">
    <text evidence="5">The sequence shown here is derived from an EMBL/GenBank/DDBJ whole genome shotgun (WGS) entry which is preliminary data.</text>
</comment>
<evidence type="ECO:0000256" key="1">
    <source>
        <dbReference type="ARBA" id="ARBA00023125"/>
    </source>
</evidence>
<name>A0ABS9UAQ3_9BACL</name>
<keyword evidence="3" id="KW-0812">Transmembrane</keyword>
<accession>A0ABS9UAQ3</accession>
<evidence type="ECO:0000313" key="5">
    <source>
        <dbReference type="EMBL" id="MCH7321421.1"/>
    </source>
</evidence>
<dbReference type="InterPro" id="IPR036271">
    <property type="entry name" value="Tet_transcr_reg_TetR-rel_C_sf"/>
</dbReference>
<gene>
    <name evidence="5" type="ORF">LZ480_05895</name>
</gene>
<sequence>MYTTDNKTESGIQKQQHIMTVALALFEKYGYDKISVDRIVKESKTSKGSFYQHFPSKSSIFMMRFMEMDESYVNIYSQIRLEHHLAIDRLEAFCLSVYASIEKEMGKELMRVIYSAAIIDQKHTFFTSEDRKLFKIILEIIEDGNKDGSLKKIDSKKQFFQVIIQTLLGTIYYWGLNYDNQSLVETGTPLIQNVVKAYK</sequence>
<keyword evidence="6" id="KW-1185">Reference proteome</keyword>
<dbReference type="RefSeq" id="WP_241368450.1">
    <property type="nucleotide sequence ID" value="NZ_JAKZFC010000001.1"/>
</dbReference>
<dbReference type="InterPro" id="IPR050624">
    <property type="entry name" value="HTH-type_Tx_Regulator"/>
</dbReference>
<dbReference type="PROSITE" id="PS50977">
    <property type="entry name" value="HTH_TETR_2"/>
    <property type="match status" value="1"/>
</dbReference>
<organism evidence="5 6">
    <name type="scientific">Solibacillus palustris</name>
    <dbReference type="NCBI Taxonomy" id="2908203"/>
    <lineage>
        <taxon>Bacteria</taxon>
        <taxon>Bacillati</taxon>
        <taxon>Bacillota</taxon>
        <taxon>Bacilli</taxon>
        <taxon>Bacillales</taxon>
        <taxon>Caryophanaceae</taxon>
        <taxon>Solibacillus</taxon>
    </lineage>
</organism>
<proteinExistence type="predicted"/>
<dbReference type="SUPFAM" id="SSF46689">
    <property type="entry name" value="Homeodomain-like"/>
    <property type="match status" value="1"/>
</dbReference>
<dbReference type="PANTHER" id="PTHR43479:SF11">
    <property type="entry name" value="ACREF_ENVCD OPERON REPRESSOR-RELATED"/>
    <property type="match status" value="1"/>
</dbReference>
<feature type="DNA-binding region" description="H-T-H motif" evidence="2">
    <location>
        <begin position="35"/>
        <end position="54"/>
    </location>
</feature>
<evidence type="ECO:0000256" key="3">
    <source>
        <dbReference type="SAM" id="Phobius"/>
    </source>
</evidence>
<dbReference type="PANTHER" id="PTHR43479">
    <property type="entry name" value="ACREF/ENVCD OPERON REPRESSOR-RELATED"/>
    <property type="match status" value="1"/>
</dbReference>
<keyword evidence="3" id="KW-1133">Transmembrane helix</keyword>
<dbReference type="PRINTS" id="PR00455">
    <property type="entry name" value="HTHTETR"/>
</dbReference>
<dbReference type="EMBL" id="JAKZFC010000001">
    <property type="protein sequence ID" value="MCH7321421.1"/>
    <property type="molecule type" value="Genomic_DNA"/>
</dbReference>
<protein>
    <submittedName>
        <fullName evidence="5">TetR/AcrR family transcriptional regulator</fullName>
    </submittedName>
</protein>
<evidence type="ECO:0000313" key="6">
    <source>
        <dbReference type="Proteomes" id="UP001316087"/>
    </source>
</evidence>
<keyword evidence="1 2" id="KW-0238">DNA-binding</keyword>
<reference evidence="5 6" key="1">
    <citation type="submission" date="2022-03" db="EMBL/GenBank/DDBJ databases">
        <authorList>
            <person name="Jo J.-H."/>
            <person name="Im W.-T."/>
        </authorList>
    </citation>
    <scope>NUCLEOTIDE SEQUENCE [LARGE SCALE GENOMIC DNA]</scope>
    <source>
        <strain evidence="5 6">MA9</strain>
    </source>
</reference>
<dbReference type="Proteomes" id="UP001316087">
    <property type="component" value="Unassembled WGS sequence"/>
</dbReference>
<feature type="transmembrane region" description="Helical" evidence="3">
    <location>
        <begin position="159"/>
        <end position="176"/>
    </location>
</feature>
<evidence type="ECO:0000256" key="2">
    <source>
        <dbReference type="PROSITE-ProRule" id="PRU00335"/>
    </source>
</evidence>
<dbReference type="InterPro" id="IPR001647">
    <property type="entry name" value="HTH_TetR"/>
</dbReference>
<dbReference type="Gene3D" id="1.10.357.10">
    <property type="entry name" value="Tetracycline Repressor, domain 2"/>
    <property type="match status" value="1"/>
</dbReference>
<feature type="domain" description="HTH tetR-type" evidence="4">
    <location>
        <begin position="12"/>
        <end position="72"/>
    </location>
</feature>
<dbReference type="InterPro" id="IPR009057">
    <property type="entry name" value="Homeodomain-like_sf"/>
</dbReference>
<evidence type="ECO:0000259" key="4">
    <source>
        <dbReference type="PROSITE" id="PS50977"/>
    </source>
</evidence>